<name>A0ABX0LKV1_9NEIS</name>
<evidence type="ECO:0000313" key="3">
    <source>
        <dbReference type="EMBL" id="NHR07802.1"/>
    </source>
</evidence>
<protein>
    <submittedName>
        <fullName evidence="3">Type VI secretion protein</fullName>
    </submittedName>
</protein>
<gene>
    <name evidence="3" type="ORF">HA052_21665</name>
</gene>
<comment type="caution">
    <text evidence="3">The sequence shown here is derived from an EMBL/GenBank/DDBJ whole genome shotgun (WGS) entry which is preliminary data.</text>
</comment>
<accession>A0ABX0LKV1</accession>
<dbReference type="Pfam" id="PF03743">
    <property type="entry name" value="TrbI"/>
    <property type="match status" value="1"/>
</dbReference>
<evidence type="ECO:0000256" key="1">
    <source>
        <dbReference type="SAM" id="MobiDB-lite"/>
    </source>
</evidence>
<feature type="compositionally biased region" description="Low complexity" evidence="1">
    <location>
        <begin position="111"/>
        <end position="122"/>
    </location>
</feature>
<keyword evidence="2" id="KW-0812">Transmembrane</keyword>
<feature type="transmembrane region" description="Helical" evidence="2">
    <location>
        <begin position="16"/>
        <end position="33"/>
    </location>
</feature>
<evidence type="ECO:0000313" key="4">
    <source>
        <dbReference type="Proteomes" id="UP001515641"/>
    </source>
</evidence>
<keyword evidence="4" id="KW-1185">Reference proteome</keyword>
<dbReference type="CDD" id="cd16430">
    <property type="entry name" value="TraB"/>
    <property type="match status" value="1"/>
</dbReference>
<reference evidence="3 4" key="1">
    <citation type="submission" date="2020-03" db="EMBL/GenBank/DDBJ databases">
        <title>Draft genome sequence of environmentally isolated cultures.</title>
        <authorList>
            <person name="Wilson H.S."/>
            <person name="De Leon M.E."/>
        </authorList>
    </citation>
    <scope>NUCLEOTIDE SEQUENCE [LARGE SCALE GENOMIC DNA]</scope>
    <source>
        <strain evidence="3 4">HSC-31F16</strain>
    </source>
</reference>
<proteinExistence type="predicted"/>
<evidence type="ECO:0000256" key="2">
    <source>
        <dbReference type="SAM" id="Phobius"/>
    </source>
</evidence>
<dbReference type="RefSeq" id="WP_166453551.1">
    <property type="nucleotide sequence ID" value="NZ_JAAOMA010000042.1"/>
</dbReference>
<keyword evidence="2" id="KW-0472">Membrane</keyword>
<dbReference type="Proteomes" id="UP001515641">
    <property type="component" value="Unassembled WGS sequence"/>
</dbReference>
<dbReference type="EMBL" id="JAAOMA010000042">
    <property type="protein sequence ID" value="NHR07802.1"/>
    <property type="molecule type" value="Genomic_DNA"/>
</dbReference>
<dbReference type="InterPro" id="IPR005498">
    <property type="entry name" value="T4SS_VirB10/TraB/TrbI"/>
</dbReference>
<feature type="compositionally biased region" description="Polar residues" evidence="1">
    <location>
        <begin position="123"/>
        <end position="142"/>
    </location>
</feature>
<organism evidence="3 4">
    <name type="scientific">Chromobacterium fluminis</name>
    <dbReference type="NCBI Taxonomy" id="3044269"/>
    <lineage>
        <taxon>Bacteria</taxon>
        <taxon>Pseudomonadati</taxon>
        <taxon>Pseudomonadota</taxon>
        <taxon>Betaproteobacteria</taxon>
        <taxon>Neisseriales</taxon>
        <taxon>Chromobacteriaceae</taxon>
        <taxon>Chromobacterium</taxon>
    </lineage>
</organism>
<keyword evidence="2" id="KW-1133">Transmembrane helix</keyword>
<feature type="region of interest" description="Disordered" evidence="1">
    <location>
        <begin position="104"/>
        <end position="184"/>
    </location>
</feature>
<sequence>MIQKFKDDWNSLDKKMKGLFLVLIVAAIAIWFINHQRNVANVKQAEDAKVAAAQAKAQGVEGGEPSLGSDPSHLRVLPINNRNQGLEDLTVQIQTLKDEIQRMKGNGGQATSTPSNSTNNSSEVTFTATPLQQPGVTQNGIDMNSKLPPVSFDSSDNANTPLKEAPKSDLPINPSPGRGSVEAPKQKIWEATKSSIEKSPVKREKPALIIPVNSALEAVMLSGIMARPSGSSGGAVGSVQSATSVGTPFVSRLKGNAILPNGYKVAHLGDCFVGGNGIANLSAERVNVITENISCIAPDGREWEGEIQAYGLDVDGTQGIAGHVVSKQGSILMQAALTGMASGLSSAFSPSSVPSYNSNSTGGTQQYNLPNPNMLIQSAVGQGANQATAALSRFYLQYASETFPVIEVTAGTRVTWILKKSVELKIKHGARKA</sequence>